<dbReference type="PANTHER" id="PTHR30537:SF72">
    <property type="entry name" value="LYSR FAMILY TRANSCRIPTIONAL REGULATOR"/>
    <property type="match status" value="1"/>
</dbReference>
<dbReference type="Pfam" id="PF00126">
    <property type="entry name" value="HTH_1"/>
    <property type="match status" value="1"/>
</dbReference>
<dbReference type="Pfam" id="PF03466">
    <property type="entry name" value="LysR_substrate"/>
    <property type="match status" value="1"/>
</dbReference>
<dbReference type="Gene3D" id="1.10.10.10">
    <property type="entry name" value="Winged helix-like DNA-binding domain superfamily/Winged helix DNA-binding domain"/>
    <property type="match status" value="1"/>
</dbReference>
<dbReference type="GO" id="GO:0006351">
    <property type="term" value="P:DNA-templated transcription"/>
    <property type="evidence" value="ECO:0007669"/>
    <property type="project" value="TreeGrafter"/>
</dbReference>
<evidence type="ECO:0000313" key="7">
    <source>
        <dbReference type="Proteomes" id="UP000006764"/>
    </source>
</evidence>
<dbReference type="InterPro" id="IPR058163">
    <property type="entry name" value="LysR-type_TF_proteobact-type"/>
</dbReference>
<keyword evidence="2" id="KW-0805">Transcription regulation</keyword>
<reference evidence="6 7" key="1">
    <citation type="journal article" date="2012" name="J. Bacteriol.">
        <title>Genome sequence of an alkane-degrading bacterium, Alcanivorax pacificus type strain W11-5, isolated from deep sea sediment.</title>
        <authorList>
            <person name="Lai Q."/>
            <person name="Shao Z."/>
        </authorList>
    </citation>
    <scope>NUCLEOTIDE SEQUENCE [LARGE SCALE GENOMIC DNA]</scope>
    <source>
        <strain evidence="6 7">W11-5</strain>
    </source>
</reference>
<evidence type="ECO:0000256" key="3">
    <source>
        <dbReference type="ARBA" id="ARBA00023125"/>
    </source>
</evidence>
<evidence type="ECO:0000313" key="6">
    <source>
        <dbReference type="EMBL" id="AJD47229.1"/>
    </source>
</evidence>
<protein>
    <submittedName>
        <fullName evidence="6">LysR family transcription regulator protein</fullName>
    </submittedName>
</protein>
<dbReference type="AlphaFoldDB" id="A0A0B4XGJ3"/>
<dbReference type="GO" id="GO:0043565">
    <property type="term" value="F:sequence-specific DNA binding"/>
    <property type="evidence" value="ECO:0007669"/>
    <property type="project" value="TreeGrafter"/>
</dbReference>
<dbReference type="FunFam" id="1.10.10.10:FF:000001">
    <property type="entry name" value="LysR family transcriptional regulator"/>
    <property type="match status" value="1"/>
</dbReference>
<sequence>MPFMDRFRAMQVFLRVVDTGSFTRAAETLDMPRATVTTAVQSLEAHLGVRLLQRTTRRVSVTPDGDAYAARCRLLLEELEQAEAMFSPRQVPAGRLRISLPSRPARLLIVPALRQFCERYPQVELEISISDRPVDLIQEGLDCALRVGSLPDSSLVARRIGSMAEISCASPDYLARFGTPRTPADLASHQAVNYHAARTGRVLPWEYVVNGQCHEIALPGTLTVDNAEAYFAAALAGFGLVQVPLYTAAPHLENGELVEVLPDYRPLPSTLSLVYPHSRHLSPRVRVFADWLAQTLVEQIGIGR</sequence>
<dbReference type="FunFam" id="3.40.190.290:FF:000001">
    <property type="entry name" value="Transcriptional regulator, LysR family"/>
    <property type="match status" value="1"/>
</dbReference>
<dbReference type="EMBL" id="CP004387">
    <property type="protein sequence ID" value="AJD47229.1"/>
    <property type="molecule type" value="Genomic_DNA"/>
</dbReference>
<dbReference type="InterPro" id="IPR000847">
    <property type="entry name" value="LysR_HTH_N"/>
</dbReference>
<dbReference type="STRING" id="391936.S7S_04035"/>
<dbReference type="PROSITE" id="PS50931">
    <property type="entry name" value="HTH_LYSR"/>
    <property type="match status" value="1"/>
</dbReference>
<keyword evidence="4" id="KW-0804">Transcription</keyword>
<evidence type="ECO:0000256" key="2">
    <source>
        <dbReference type="ARBA" id="ARBA00023015"/>
    </source>
</evidence>
<organism evidence="6 7">
    <name type="scientific">Isoalcanivorax pacificus W11-5</name>
    <dbReference type="NCBI Taxonomy" id="391936"/>
    <lineage>
        <taxon>Bacteria</taxon>
        <taxon>Pseudomonadati</taxon>
        <taxon>Pseudomonadota</taxon>
        <taxon>Gammaproteobacteria</taxon>
        <taxon>Oceanospirillales</taxon>
        <taxon>Alcanivoracaceae</taxon>
        <taxon>Isoalcanivorax</taxon>
    </lineage>
</organism>
<dbReference type="CDD" id="cd08472">
    <property type="entry name" value="PBP2_CrgA_like_3"/>
    <property type="match status" value="1"/>
</dbReference>
<dbReference type="PANTHER" id="PTHR30537">
    <property type="entry name" value="HTH-TYPE TRANSCRIPTIONAL REGULATOR"/>
    <property type="match status" value="1"/>
</dbReference>
<dbReference type="KEGG" id="apac:S7S_04035"/>
<proteinExistence type="inferred from homology"/>
<dbReference type="GO" id="GO:0003700">
    <property type="term" value="F:DNA-binding transcription factor activity"/>
    <property type="evidence" value="ECO:0007669"/>
    <property type="project" value="InterPro"/>
</dbReference>
<feature type="domain" description="HTH lysR-type" evidence="5">
    <location>
        <begin position="5"/>
        <end position="62"/>
    </location>
</feature>
<gene>
    <name evidence="6" type="ORF">S7S_04035</name>
</gene>
<accession>A0A0B4XGJ3</accession>
<dbReference type="SUPFAM" id="SSF46785">
    <property type="entry name" value="Winged helix' DNA-binding domain"/>
    <property type="match status" value="1"/>
</dbReference>
<dbReference type="Gene3D" id="3.40.190.290">
    <property type="match status" value="1"/>
</dbReference>
<name>A0A0B4XGJ3_9GAMM</name>
<dbReference type="Proteomes" id="UP000006764">
    <property type="component" value="Chromosome"/>
</dbReference>
<dbReference type="SUPFAM" id="SSF53850">
    <property type="entry name" value="Periplasmic binding protein-like II"/>
    <property type="match status" value="1"/>
</dbReference>
<keyword evidence="7" id="KW-1185">Reference proteome</keyword>
<dbReference type="InterPro" id="IPR005119">
    <property type="entry name" value="LysR_subst-bd"/>
</dbReference>
<dbReference type="InterPro" id="IPR036390">
    <property type="entry name" value="WH_DNA-bd_sf"/>
</dbReference>
<evidence type="ECO:0000256" key="1">
    <source>
        <dbReference type="ARBA" id="ARBA00009437"/>
    </source>
</evidence>
<dbReference type="InterPro" id="IPR036388">
    <property type="entry name" value="WH-like_DNA-bd_sf"/>
</dbReference>
<keyword evidence="3" id="KW-0238">DNA-binding</keyword>
<dbReference type="HOGENOM" id="CLU_039613_16_3_6"/>
<evidence type="ECO:0000256" key="4">
    <source>
        <dbReference type="ARBA" id="ARBA00023163"/>
    </source>
</evidence>
<comment type="similarity">
    <text evidence="1">Belongs to the LysR transcriptional regulatory family.</text>
</comment>
<evidence type="ECO:0000259" key="5">
    <source>
        <dbReference type="PROSITE" id="PS50931"/>
    </source>
</evidence>